<reference evidence="1 2" key="1">
    <citation type="journal article" date="2014" name="Int. J. Syst. Evol. Microbiol.">
        <title>Complete genome sequence of Corynebacterium casei LMG S-19264T (=DSM 44701T), isolated from a smear-ripened cheese.</title>
        <authorList>
            <consortium name="US DOE Joint Genome Institute (JGI-PGF)"/>
            <person name="Walter F."/>
            <person name="Albersmeier A."/>
            <person name="Kalinowski J."/>
            <person name="Ruckert C."/>
        </authorList>
    </citation>
    <scope>NUCLEOTIDE SEQUENCE [LARGE SCALE GENOMIC DNA]</scope>
    <source>
        <strain evidence="1 2">KCTC 23968</strain>
    </source>
</reference>
<sequence length="55" mass="6309">MGDLPTCLSQEFGYSKNLSDFSRRREYVDVSYTDFGEKINIHAEMEFALSVDQAP</sequence>
<organism evidence="1 2">
    <name type="scientific">Litorimonas cladophorae</name>
    <dbReference type="NCBI Taxonomy" id="1220491"/>
    <lineage>
        <taxon>Bacteria</taxon>
        <taxon>Pseudomonadati</taxon>
        <taxon>Pseudomonadota</taxon>
        <taxon>Alphaproteobacteria</taxon>
        <taxon>Maricaulales</taxon>
        <taxon>Robiginitomaculaceae</taxon>
    </lineage>
</organism>
<name>A0A918NDM2_9PROT</name>
<gene>
    <name evidence="1" type="ORF">GCM10011309_13760</name>
</gene>
<proteinExistence type="predicted"/>
<evidence type="ECO:0000313" key="1">
    <source>
        <dbReference type="EMBL" id="GGX64771.1"/>
    </source>
</evidence>
<keyword evidence="2" id="KW-1185">Reference proteome</keyword>
<comment type="caution">
    <text evidence="1">The sequence shown here is derived from an EMBL/GenBank/DDBJ whole genome shotgun (WGS) entry which is preliminary data.</text>
</comment>
<dbReference type="Proteomes" id="UP000600865">
    <property type="component" value="Unassembled WGS sequence"/>
</dbReference>
<dbReference type="EMBL" id="BMYV01000001">
    <property type="protein sequence ID" value="GGX64771.1"/>
    <property type="molecule type" value="Genomic_DNA"/>
</dbReference>
<accession>A0A918NDM2</accession>
<evidence type="ECO:0000313" key="2">
    <source>
        <dbReference type="Proteomes" id="UP000600865"/>
    </source>
</evidence>
<dbReference type="AlphaFoldDB" id="A0A918NDM2"/>
<protein>
    <submittedName>
        <fullName evidence="1">Uncharacterized protein</fullName>
    </submittedName>
</protein>